<sequence>MSETPTLENPILPNESPARRRRLRWILGAVVFCGVVCASVGAIVVHERKVHNNAVEITANIQQAPGLRVTFTAKRPAMSFNGQTTAQVYVLPHAESSSKDLSFDAFLSQKGPNVTQNYLLLEGRGYQSTVVNGIVTAAECLSATQVPPVHFLQSVLTESKVIDTVAGGTPAPDCADGKLLQVAFAGEPFVLCNSRQNLITTAVGADLNVTIEYLADPTMLPDFDVPRVAGGAAPECPVVVPTTKTTRTRRSLTEMATAVLGVVKGDVRSTALGDSSCGCKGPKKPCLFVHGVGSFIDAPLSSTDLLYWGFAHEHVPCCSSIKFTHFETIHNAWNAPRLQKQFCDAALTVSGSKSKTVGSIALIAHSMGNLVVGAAVASGVCNLSKDVSWLSISAPMTGSAAANLLETQCAAGTWDTKLVAAAASLIGFCPAPDSFSCLKTQTSVNATVQAQFVAAQAVRKQYTTKALCGVDSWGLDTLYAPIFAAVAGLVDYGSSNDGMVDFPSCSIGLGPFYTDPTSGNYKASINHADATFRNGDGWWGSDRKPVKWLECAL</sequence>
<evidence type="ECO:0000313" key="3">
    <source>
        <dbReference type="Proteomes" id="UP000243579"/>
    </source>
</evidence>
<keyword evidence="3" id="KW-1185">Reference proteome</keyword>
<dbReference type="Gene3D" id="3.40.50.1820">
    <property type="entry name" value="alpha/beta hydrolase"/>
    <property type="match status" value="1"/>
</dbReference>
<dbReference type="EMBL" id="JNBR01001445">
    <property type="protein sequence ID" value="OQR87382.1"/>
    <property type="molecule type" value="Genomic_DNA"/>
</dbReference>
<reference evidence="2 3" key="1">
    <citation type="journal article" date="2014" name="Genome Biol. Evol.">
        <title>The secreted proteins of Achlya hypogyna and Thraustotheca clavata identify the ancestral oomycete secretome and reveal gene acquisitions by horizontal gene transfer.</title>
        <authorList>
            <person name="Misner I."/>
            <person name="Blouin N."/>
            <person name="Leonard G."/>
            <person name="Richards T.A."/>
            <person name="Lane C.E."/>
        </authorList>
    </citation>
    <scope>NUCLEOTIDE SEQUENCE [LARGE SCALE GENOMIC DNA]</scope>
    <source>
        <strain evidence="2 3">ATCC 48635</strain>
    </source>
</reference>
<feature type="transmembrane region" description="Helical" evidence="1">
    <location>
        <begin position="25"/>
        <end position="45"/>
    </location>
</feature>
<keyword evidence="1" id="KW-0472">Membrane</keyword>
<comment type="caution">
    <text evidence="2">The sequence shown here is derived from an EMBL/GenBank/DDBJ whole genome shotgun (WGS) entry which is preliminary data.</text>
</comment>
<proteinExistence type="predicted"/>
<keyword evidence="1" id="KW-1133">Transmembrane helix</keyword>
<dbReference type="AlphaFoldDB" id="A0A1V9YNT5"/>
<dbReference type="InterPro" id="IPR029058">
    <property type="entry name" value="AB_hydrolase_fold"/>
</dbReference>
<protein>
    <submittedName>
        <fullName evidence="2">Uncharacterized protein</fullName>
    </submittedName>
</protein>
<evidence type="ECO:0000313" key="2">
    <source>
        <dbReference type="EMBL" id="OQR87382.1"/>
    </source>
</evidence>
<keyword evidence="1" id="KW-0812">Transmembrane</keyword>
<dbReference type="PANTHER" id="PTHR22538:SF1">
    <property type="entry name" value="VWFD DOMAIN-CONTAINING PROTEIN"/>
    <property type="match status" value="1"/>
</dbReference>
<dbReference type="Proteomes" id="UP000243579">
    <property type="component" value="Unassembled WGS sequence"/>
</dbReference>
<gene>
    <name evidence="2" type="ORF">ACHHYP_08910</name>
</gene>
<accession>A0A1V9YNT5</accession>
<dbReference type="SUPFAM" id="SSF53474">
    <property type="entry name" value="alpha/beta-Hydrolases"/>
    <property type="match status" value="1"/>
</dbReference>
<evidence type="ECO:0000256" key="1">
    <source>
        <dbReference type="SAM" id="Phobius"/>
    </source>
</evidence>
<organism evidence="2 3">
    <name type="scientific">Achlya hypogyna</name>
    <name type="common">Oomycete</name>
    <name type="synonym">Protoachlya hypogyna</name>
    <dbReference type="NCBI Taxonomy" id="1202772"/>
    <lineage>
        <taxon>Eukaryota</taxon>
        <taxon>Sar</taxon>
        <taxon>Stramenopiles</taxon>
        <taxon>Oomycota</taxon>
        <taxon>Saprolegniomycetes</taxon>
        <taxon>Saprolegniales</taxon>
        <taxon>Achlyaceae</taxon>
        <taxon>Achlya</taxon>
    </lineage>
</organism>
<name>A0A1V9YNT5_ACHHY</name>
<dbReference type="OrthoDB" id="62984at2759"/>
<dbReference type="PANTHER" id="PTHR22538">
    <property type="entry name" value="CILIA- AND FLAGELLA-ASSOCIATED PROTEIN 74"/>
    <property type="match status" value="1"/>
</dbReference>